<reference evidence="1" key="1">
    <citation type="journal article" date="2014" name="Front. Microbiol.">
        <title>High frequency of phylogenetically diverse reductive dehalogenase-homologous genes in deep subseafloor sedimentary metagenomes.</title>
        <authorList>
            <person name="Kawai M."/>
            <person name="Futagami T."/>
            <person name="Toyoda A."/>
            <person name="Takaki Y."/>
            <person name="Nishi S."/>
            <person name="Hori S."/>
            <person name="Arai W."/>
            <person name="Tsubouchi T."/>
            <person name="Morono Y."/>
            <person name="Uchiyama I."/>
            <person name="Ito T."/>
            <person name="Fujiyama A."/>
            <person name="Inagaki F."/>
            <person name="Takami H."/>
        </authorList>
    </citation>
    <scope>NUCLEOTIDE SEQUENCE</scope>
    <source>
        <strain evidence="1">Expedition CK06-06</strain>
    </source>
</reference>
<organism evidence="1">
    <name type="scientific">marine sediment metagenome</name>
    <dbReference type="NCBI Taxonomy" id="412755"/>
    <lineage>
        <taxon>unclassified sequences</taxon>
        <taxon>metagenomes</taxon>
        <taxon>ecological metagenomes</taxon>
    </lineage>
</organism>
<dbReference type="EMBL" id="BARU01034517">
    <property type="protein sequence ID" value="GAH64515.1"/>
    <property type="molecule type" value="Genomic_DNA"/>
</dbReference>
<sequence length="45" mass="4459">MVGGDPVTAVPAAGGADQYAALTKQVYLESELAVIDIKAGAVQLG</sequence>
<evidence type="ECO:0000313" key="1">
    <source>
        <dbReference type="EMBL" id="GAH64515.1"/>
    </source>
</evidence>
<accession>X1I5G2</accession>
<proteinExistence type="predicted"/>
<protein>
    <submittedName>
        <fullName evidence="1">Uncharacterized protein</fullName>
    </submittedName>
</protein>
<dbReference type="AlphaFoldDB" id="X1I5G2"/>
<name>X1I5G2_9ZZZZ</name>
<comment type="caution">
    <text evidence="1">The sequence shown here is derived from an EMBL/GenBank/DDBJ whole genome shotgun (WGS) entry which is preliminary data.</text>
</comment>
<gene>
    <name evidence="1" type="ORF">S03H2_54171</name>
</gene>